<protein>
    <submittedName>
        <fullName evidence="2">Uncharacterized protein</fullName>
    </submittedName>
</protein>
<comment type="caution">
    <text evidence="2">The sequence shown here is derived from an EMBL/GenBank/DDBJ whole genome shotgun (WGS) entry which is preliminary data.</text>
</comment>
<keyword evidence="1" id="KW-0732">Signal</keyword>
<accession>A0A834XAN9</accession>
<reference evidence="2" key="1">
    <citation type="submission" date="2020-09" db="EMBL/GenBank/DDBJ databases">
        <title>Genome-Enabled Discovery of Anthraquinone Biosynthesis in Senna tora.</title>
        <authorList>
            <person name="Kang S.-H."/>
            <person name="Pandey R.P."/>
            <person name="Lee C.-M."/>
            <person name="Sim J.-S."/>
            <person name="Jeong J.-T."/>
            <person name="Choi B.-S."/>
            <person name="Jung M."/>
            <person name="Ginzburg D."/>
            <person name="Zhao K."/>
            <person name="Won S.Y."/>
            <person name="Oh T.-J."/>
            <person name="Yu Y."/>
            <person name="Kim N.-H."/>
            <person name="Lee O.R."/>
            <person name="Lee T.-H."/>
            <person name="Bashyal P."/>
            <person name="Kim T.-S."/>
            <person name="Lee W.-H."/>
            <person name="Kawkins C."/>
            <person name="Kim C.-K."/>
            <person name="Kim J.S."/>
            <person name="Ahn B.O."/>
            <person name="Rhee S.Y."/>
            <person name="Sohng J.K."/>
        </authorList>
    </citation>
    <scope>NUCLEOTIDE SEQUENCE</scope>
    <source>
        <tissue evidence="2">Leaf</tissue>
    </source>
</reference>
<feature type="signal peptide" evidence="1">
    <location>
        <begin position="1"/>
        <end position="20"/>
    </location>
</feature>
<dbReference type="AlphaFoldDB" id="A0A834XAN9"/>
<organism evidence="2 3">
    <name type="scientific">Senna tora</name>
    <dbReference type="NCBI Taxonomy" id="362788"/>
    <lineage>
        <taxon>Eukaryota</taxon>
        <taxon>Viridiplantae</taxon>
        <taxon>Streptophyta</taxon>
        <taxon>Embryophyta</taxon>
        <taxon>Tracheophyta</taxon>
        <taxon>Spermatophyta</taxon>
        <taxon>Magnoliopsida</taxon>
        <taxon>eudicotyledons</taxon>
        <taxon>Gunneridae</taxon>
        <taxon>Pentapetalae</taxon>
        <taxon>rosids</taxon>
        <taxon>fabids</taxon>
        <taxon>Fabales</taxon>
        <taxon>Fabaceae</taxon>
        <taxon>Caesalpinioideae</taxon>
        <taxon>Cassia clade</taxon>
        <taxon>Senna</taxon>
    </lineage>
</organism>
<name>A0A834XAN9_9FABA</name>
<proteinExistence type="predicted"/>
<evidence type="ECO:0000256" key="1">
    <source>
        <dbReference type="SAM" id="SignalP"/>
    </source>
</evidence>
<dbReference type="EMBL" id="JAAIUW010000002">
    <property type="protein sequence ID" value="KAF7841450.1"/>
    <property type="molecule type" value="Genomic_DNA"/>
</dbReference>
<feature type="chain" id="PRO_5032540559" evidence="1">
    <location>
        <begin position="21"/>
        <end position="150"/>
    </location>
</feature>
<evidence type="ECO:0000313" key="3">
    <source>
        <dbReference type="Proteomes" id="UP000634136"/>
    </source>
</evidence>
<dbReference type="Proteomes" id="UP000634136">
    <property type="component" value="Unassembled WGS sequence"/>
</dbReference>
<keyword evidence="3" id="KW-1185">Reference proteome</keyword>
<evidence type="ECO:0000313" key="2">
    <source>
        <dbReference type="EMBL" id="KAF7841450.1"/>
    </source>
</evidence>
<sequence>MKLFLITENVLRSFVLVALSTVYLNKPSSISSIKPIIIKAIENARHKKRKLQEKAATALEAGPSSAPPPQIGTIDPGLQAYLERQAACFPLAFASISRLDRLRFDVDRLGEWLASLEDWSRYIAECNEVLHHNFMQREHIISDNIQAPQY</sequence>
<gene>
    <name evidence="2" type="ORF">G2W53_003748</name>
</gene>